<evidence type="ECO:0000313" key="4">
    <source>
        <dbReference type="Proteomes" id="UP001172778"/>
    </source>
</evidence>
<proteinExistence type="predicted"/>
<dbReference type="Proteomes" id="UP001172778">
    <property type="component" value="Unassembled WGS sequence"/>
</dbReference>
<sequence>MKLPPVAAVSRPCLTGLQSIAGIWLPAEWFGAQERATRLLSVWQSKARAYRFPAGDLLIFHEARSLQCEALPGWPLRRYDRTLASAELSANERKAAPAADVWLITAGQIEALRLADAEPILPGLWVDLDAYPLMECVDASELVRLPEMDLDLDGKSLGEVLGDGLPQASDRKQQFLEKLARDRQRSGNRTESASSKPGLLAGTGVADILRVLKIMAFLVGCVMLTVYLAEGMRSQPDPPLEPGASSLPQGTMPLTPPTAELPIPPAPENAGAGWALLLVAVLVWVWFAHVLRRSKARGEPPMLKYSTQPGGASQASSSAQSRIPPRRSHASPPRQRWRDWMVQAIKASGLANLLANYHVRYMREMLQMFEDGDLEKALRHAVPLGESQPMSGQALGNPQARKDLSLSRVSGAGGAGYNFGEEFSQHLAATYRRAFEKLDREGRVDEAVFVLAELLQSRSEALDYLERKERVKQAAELALAWDMPVHTIVRLHCLADDWRTAIAVARRDNAFEAAVSLLATKWPDASRRLRVEWAQSLADRGQWLEAVDTLWPVEQERNLAIRWLESAEKAEGQLAARALVQRACLVPATLQTHVERIARLRNDPEAYAERTALALALIELKAPNTACRRLAKAILPALMVDIAQTRASFHRQQLYVLIQLSGDELLKADLPRQPFPEASRPQALASRKDTAHWQAPPAGNQAILDAAVLADGQFLLALGEAGLVRVDEQGKITARFATPATHIVAAHSGMLALALIKRDQIWRVSRIDIANLHITDLGVMQLDHFATSYDGIGWTVAVGNRLCVLDSTRSLRDVLWQVTDLPGPVISLQTNRQFEVMAVGKPGGFEAWQYRLEDSRRLVGRDQYDYGGGNDFWMIDASDGVLGVSNKVKPNKVELTLQYPHRHIGIALDGVVTSSAAVKLTKDRQLLACVFDEPSLVTRTFFLTHGRSGPCGVLEWPYDAPASTRAMDGDWVIFDCEGRLWHMNAATSMVRSISLRL</sequence>
<protein>
    <submittedName>
        <fullName evidence="3">BpX6 domain-containing protein</fullName>
    </submittedName>
</protein>
<comment type="caution">
    <text evidence="3">The sequence shown here is derived from an EMBL/GenBank/DDBJ whole genome shotgun (WGS) entry which is preliminary data.</text>
</comment>
<dbReference type="EMBL" id="JARRAF010000004">
    <property type="protein sequence ID" value="MDK2123439.1"/>
    <property type="molecule type" value="Genomic_DNA"/>
</dbReference>
<feature type="region of interest" description="Disordered" evidence="1">
    <location>
        <begin position="300"/>
        <end position="335"/>
    </location>
</feature>
<gene>
    <name evidence="3" type="ORF">PZA18_05185</name>
</gene>
<reference evidence="3" key="1">
    <citation type="submission" date="2023-03" db="EMBL/GenBank/DDBJ databases">
        <title>Chitinimonas shenzhenensis gen. nov., sp. nov., a novel member of family Burkholderiaceae isolated from activated sludge collected in Shen Zhen, China.</title>
        <authorList>
            <person name="Wang X."/>
        </authorList>
    </citation>
    <scope>NUCLEOTIDE SEQUENCE</scope>
    <source>
        <strain evidence="3">DQS-5</strain>
    </source>
</reference>
<organism evidence="3 4">
    <name type="scientific">Parachitinimonas caeni</name>
    <dbReference type="NCBI Taxonomy" id="3031301"/>
    <lineage>
        <taxon>Bacteria</taxon>
        <taxon>Pseudomonadati</taxon>
        <taxon>Pseudomonadota</taxon>
        <taxon>Betaproteobacteria</taxon>
        <taxon>Neisseriales</taxon>
        <taxon>Chitinibacteraceae</taxon>
        <taxon>Parachitinimonas</taxon>
    </lineage>
</organism>
<dbReference type="RefSeq" id="WP_284099731.1">
    <property type="nucleotide sequence ID" value="NZ_JARRAF010000004.1"/>
</dbReference>
<evidence type="ECO:0000256" key="1">
    <source>
        <dbReference type="SAM" id="MobiDB-lite"/>
    </source>
</evidence>
<evidence type="ECO:0000313" key="3">
    <source>
        <dbReference type="EMBL" id="MDK2123439.1"/>
    </source>
</evidence>
<feature type="region of interest" description="Disordered" evidence="1">
    <location>
        <begin position="235"/>
        <end position="255"/>
    </location>
</feature>
<feature type="compositionally biased region" description="Low complexity" evidence="1">
    <location>
        <begin position="308"/>
        <end position="323"/>
    </location>
</feature>
<accession>A0ABT7DTN8</accession>
<dbReference type="Pfam" id="PF19922">
    <property type="entry name" value="bpX6"/>
    <property type="match status" value="1"/>
</dbReference>
<name>A0ABT7DTN8_9NEIS</name>
<dbReference type="InterPro" id="IPR045547">
    <property type="entry name" value="bpX6"/>
</dbReference>
<keyword evidence="4" id="KW-1185">Reference proteome</keyword>
<feature type="domain" description="MoxR-vWA-beta-propeller ternary system" evidence="2">
    <location>
        <begin position="9"/>
        <end position="177"/>
    </location>
</feature>
<evidence type="ECO:0000259" key="2">
    <source>
        <dbReference type="Pfam" id="PF19922"/>
    </source>
</evidence>